<proteinExistence type="inferred from homology"/>
<comment type="caution">
    <text evidence="10">The sequence shown here is derived from an EMBL/GenBank/DDBJ whole genome shotgun (WGS) entry which is preliminary data.</text>
</comment>
<evidence type="ECO:0000313" key="11">
    <source>
        <dbReference type="Proteomes" id="UP001319200"/>
    </source>
</evidence>
<dbReference type="InterPro" id="IPR037066">
    <property type="entry name" value="Plug_dom_sf"/>
</dbReference>
<evidence type="ECO:0000256" key="2">
    <source>
        <dbReference type="ARBA" id="ARBA00022448"/>
    </source>
</evidence>
<keyword evidence="8" id="KW-0732">Signal</keyword>
<dbReference type="FunFam" id="2.170.130.10:FF:000008">
    <property type="entry name" value="SusC/RagA family TonB-linked outer membrane protein"/>
    <property type="match status" value="1"/>
</dbReference>
<feature type="signal peptide" evidence="8">
    <location>
        <begin position="1"/>
        <end position="31"/>
    </location>
</feature>
<dbReference type="SUPFAM" id="SSF49464">
    <property type="entry name" value="Carboxypeptidase regulatory domain-like"/>
    <property type="match status" value="1"/>
</dbReference>
<dbReference type="InterPro" id="IPR039426">
    <property type="entry name" value="TonB-dep_rcpt-like"/>
</dbReference>
<dbReference type="SUPFAM" id="SSF56935">
    <property type="entry name" value="Porins"/>
    <property type="match status" value="1"/>
</dbReference>
<dbReference type="InterPro" id="IPR008969">
    <property type="entry name" value="CarboxyPept-like_regulatory"/>
</dbReference>
<dbReference type="Gene3D" id="2.170.130.10">
    <property type="entry name" value="TonB-dependent receptor, plug domain"/>
    <property type="match status" value="1"/>
</dbReference>
<feature type="chain" id="PRO_5042862411" evidence="8">
    <location>
        <begin position="32"/>
        <end position="1023"/>
    </location>
</feature>
<dbReference type="NCBIfam" id="TIGR04056">
    <property type="entry name" value="OMP_RagA_SusC"/>
    <property type="match status" value="1"/>
</dbReference>
<keyword evidence="10" id="KW-0675">Receptor</keyword>
<evidence type="ECO:0000256" key="7">
    <source>
        <dbReference type="PROSITE-ProRule" id="PRU01360"/>
    </source>
</evidence>
<evidence type="ECO:0000256" key="3">
    <source>
        <dbReference type="ARBA" id="ARBA00022452"/>
    </source>
</evidence>
<evidence type="ECO:0000256" key="8">
    <source>
        <dbReference type="SAM" id="SignalP"/>
    </source>
</evidence>
<organism evidence="10 11">
    <name type="scientific">Chryseosolibacter histidini</name>
    <dbReference type="NCBI Taxonomy" id="2782349"/>
    <lineage>
        <taxon>Bacteria</taxon>
        <taxon>Pseudomonadati</taxon>
        <taxon>Bacteroidota</taxon>
        <taxon>Cytophagia</taxon>
        <taxon>Cytophagales</taxon>
        <taxon>Chryseotaleaceae</taxon>
        <taxon>Chryseosolibacter</taxon>
    </lineage>
</organism>
<reference evidence="10 11" key="1">
    <citation type="submission" date="2021-05" db="EMBL/GenBank/DDBJ databases">
        <title>A Polyphasic approach of four new species of the genus Ohtaekwangia: Ohtaekwangia histidinii sp. nov., Ohtaekwangia cretensis sp. nov., Ohtaekwangia indiensis sp. nov., Ohtaekwangia reichenbachii sp. nov. from diverse environment.</title>
        <authorList>
            <person name="Octaviana S."/>
        </authorList>
    </citation>
    <scope>NUCLEOTIDE SEQUENCE [LARGE SCALE GENOMIC DNA]</scope>
    <source>
        <strain evidence="10 11">PWU4</strain>
    </source>
</reference>
<keyword evidence="5 7" id="KW-0472">Membrane</keyword>
<keyword evidence="4 7" id="KW-0812">Transmembrane</keyword>
<dbReference type="PROSITE" id="PS52016">
    <property type="entry name" value="TONB_DEPENDENT_REC_3"/>
    <property type="match status" value="1"/>
</dbReference>
<accession>A0AAP2DR05</accession>
<evidence type="ECO:0000259" key="9">
    <source>
        <dbReference type="Pfam" id="PF07715"/>
    </source>
</evidence>
<dbReference type="RefSeq" id="WP_254167343.1">
    <property type="nucleotide sequence ID" value="NZ_JAHESF010000025.1"/>
</dbReference>
<dbReference type="Pfam" id="PF13715">
    <property type="entry name" value="CarbopepD_reg_2"/>
    <property type="match status" value="1"/>
</dbReference>
<dbReference type="Proteomes" id="UP001319200">
    <property type="component" value="Unassembled WGS sequence"/>
</dbReference>
<evidence type="ECO:0000256" key="4">
    <source>
        <dbReference type="ARBA" id="ARBA00022692"/>
    </source>
</evidence>
<protein>
    <submittedName>
        <fullName evidence="10">TonB-dependent receptor</fullName>
    </submittedName>
</protein>
<dbReference type="InterPro" id="IPR012910">
    <property type="entry name" value="Plug_dom"/>
</dbReference>
<dbReference type="Gene3D" id="2.40.170.20">
    <property type="entry name" value="TonB-dependent receptor, beta-barrel domain"/>
    <property type="match status" value="1"/>
</dbReference>
<keyword evidence="3 7" id="KW-1134">Transmembrane beta strand</keyword>
<evidence type="ECO:0000313" key="10">
    <source>
        <dbReference type="EMBL" id="MBT1699417.1"/>
    </source>
</evidence>
<keyword evidence="6 7" id="KW-0998">Cell outer membrane</keyword>
<keyword evidence="11" id="KW-1185">Reference proteome</keyword>
<feature type="domain" description="TonB-dependent receptor plug" evidence="9">
    <location>
        <begin position="125"/>
        <end position="239"/>
    </location>
</feature>
<dbReference type="EMBL" id="JAHESF010000025">
    <property type="protein sequence ID" value="MBT1699417.1"/>
    <property type="molecule type" value="Genomic_DNA"/>
</dbReference>
<name>A0AAP2DR05_9BACT</name>
<comment type="subcellular location">
    <subcellularLocation>
        <location evidence="1 7">Cell outer membrane</location>
        <topology evidence="1 7">Multi-pass membrane protein</topology>
    </subcellularLocation>
</comment>
<sequence length="1023" mass="110969">MKVMFTKRGRGLPWALVCTLVMCLLSRAAFAQEVAVSGTVKDDAGNLLPGVNVIEKGTSNGTATDVNGAYRLSVPGRNAVLVFTFIGYEALETTVGERTAIDVVLLPDVKTLSEVVVVGYGTQRKVDLTGSITSVRGESIREMPVTTVEQALQGRMAGVQVQQASGQPGAGISIRVRGVSSFAGGNEPLYVIDGIPQFNDDVRGANGLSTINPSDIESIDVLKDAAAAAIYGSRAANGVVIITTRSGKAGQPKLTFESSLGFQQVRKKLEMMNTQEFLDYARAFYVNSNQTIPADLENFTPTADTDWQDEVFQTAPQFNNNLSISGGTDRSRFFLSGGYLDQKGIVMNTGYKRGSVRMNMDSKLSDRFSIQSRLITSRAVQNGFSPAQGDNTRNFGKSGVGSVLRSLPVVPVKNPDGTYTDTTPFSFNGIDAENPVAVAKEVLDQNTTTRIQGGIDVKAEIIKGLSNTARIGGDFYHIRRDLYFPRILPRLGNNIGAAELNQYDKLSVLMEDFLEYKYDISEGTYVEVIAGASLQRERFNSLEVKASGFATDDMKNANINAASSVSKPVSDISENTILSSFARARFNYKEKYLLAASVRRDGASVFAGNNKYGVFPSVSGGWRISEESFLKEADWMSTLKLRASWGQTGNPAIKPYQSLQVGRVVNTGQGAGTGLVVGLAPTIANKNLKWETTSQINIGVDAGVMNEKYRITFDYYVKTTSDLLAVRQLPPTAGVSAGLGTLAGQVLENVGEVENKGWEITLGTNIINNNDWVLALDVNLSQNKNKITKTKDNKDVPSTGGNDASGSNSIIRAGYPLFAFYGIKFLGVDENGLPIHENVDDNYDNAGNPILNALDNQIIGSPYPDLYYGVNTSLKYKRLTFTTVWQGVSGSSINNVALFELTNPAMANQFNKLKAAQEFYPNPSAAISSGATNRHIRSSRFMEDGSYFRLRNIRLDYNFALANTKAVKSLNVYVSAQNLLTFTNYSGFDPEVNSFSGNDRRQGVDLGAYPTAKTYTLGFNVTF</sequence>
<dbReference type="InterPro" id="IPR023996">
    <property type="entry name" value="TonB-dep_OMP_SusC/RagA"/>
</dbReference>
<evidence type="ECO:0000256" key="1">
    <source>
        <dbReference type="ARBA" id="ARBA00004571"/>
    </source>
</evidence>
<comment type="similarity">
    <text evidence="7">Belongs to the TonB-dependent receptor family.</text>
</comment>
<keyword evidence="2 7" id="KW-0813">Transport</keyword>
<evidence type="ECO:0000256" key="5">
    <source>
        <dbReference type="ARBA" id="ARBA00023136"/>
    </source>
</evidence>
<dbReference type="InterPro" id="IPR023997">
    <property type="entry name" value="TonB-dep_OMP_SusC/RagA_CS"/>
</dbReference>
<dbReference type="Pfam" id="PF07715">
    <property type="entry name" value="Plug"/>
    <property type="match status" value="1"/>
</dbReference>
<dbReference type="NCBIfam" id="TIGR04057">
    <property type="entry name" value="SusC_RagA_signa"/>
    <property type="match status" value="1"/>
</dbReference>
<dbReference type="InterPro" id="IPR036942">
    <property type="entry name" value="Beta-barrel_TonB_sf"/>
</dbReference>
<gene>
    <name evidence="10" type="ORF">KK083_21145</name>
</gene>
<evidence type="ECO:0000256" key="6">
    <source>
        <dbReference type="ARBA" id="ARBA00023237"/>
    </source>
</evidence>
<dbReference type="AlphaFoldDB" id="A0AAP2DR05"/>
<dbReference type="GO" id="GO:0009279">
    <property type="term" value="C:cell outer membrane"/>
    <property type="evidence" value="ECO:0007669"/>
    <property type="project" value="UniProtKB-SubCell"/>
</dbReference>
<dbReference type="Gene3D" id="2.60.40.1120">
    <property type="entry name" value="Carboxypeptidase-like, regulatory domain"/>
    <property type="match status" value="1"/>
</dbReference>